<dbReference type="OrthoDB" id="5681906at2"/>
<keyword evidence="1" id="KW-0732">Signal</keyword>
<keyword evidence="3" id="KW-1185">Reference proteome</keyword>
<gene>
    <name evidence="2" type="ORF">AK33_05010</name>
</gene>
<evidence type="ECO:0008006" key="4">
    <source>
        <dbReference type="Google" id="ProtNLM"/>
    </source>
</evidence>
<evidence type="ECO:0000313" key="2">
    <source>
        <dbReference type="EMBL" id="EXI62590.1"/>
    </source>
</evidence>
<dbReference type="PATRIC" id="fig|1450449.3.peg.971"/>
<comment type="caution">
    <text evidence="2">The sequence shown here is derived from an EMBL/GenBank/DDBJ whole genome shotgun (WGS) entry which is preliminary data.</text>
</comment>
<dbReference type="AlphaFoldDB" id="A0A011NDU3"/>
<feature type="signal peptide" evidence="1">
    <location>
        <begin position="1"/>
        <end position="24"/>
    </location>
</feature>
<accession>A0A011NDU3</accession>
<dbReference type="PROSITE" id="PS51257">
    <property type="entry name" value="PROKAR_LIPOPROTEIN"/>
    <property type="match status" value="1"/>
</dbReference>
<dbReference type="RefSeq" id="WP_042802377.1">
    <property type="nucleotide sequence ID" value="NZ_AVSP01000007.1"/>
</dbReference>
<protein>
    <recommendedName>
        <fullName evidence="4">Lipoprotein</fullName>
    </recommendedName>
</protein>
<dbReference type="EMBL" id="JANJ01000003">
    <property type="protein sequence ID" value="EXI62590.1"/>
    <property type="molecule type" value="Genomic_DNA"/>
</dbReference>
<dbReference type="Proteomes" id="UP000054123">
    <property type="component" value="Unassembled WGS sequence"/>
</dbReference>
<dbReference type="STRING" id="1122190.GCA_000621105_01626"/>
<feature type="chain" id="PRO_5001462319" description="Lipoprotein" evidence="1">
    <location>
        <begin position="25"/>
        <end position="166"/>
    </location>
</feature>
<proteinExistence type="predicted"/>
<evidence type="ECO:0000313" key="3">
    <source>
        <dbReference type="Proteomes" id="UP000054123"/>
    </source>
</evidence>
<organism evidence="2 3">
    <name type="scientific">Mannheimia granulomatis</name>
    <dbReference type="NCBI Taxonomy" id="85402"/>
    <lineage>
        <taxon>Bacteria</taxon>
        <taxon>Pseudomonadati</taxon>
        <taxon>Pseudomonadota</taxon>
        <taxon>Gammaproteobacteria</taxon>
        <taxon>Pasteurellales</taxon>
        <taxon>Pasteurellaceae</taxon>
        <taxon>Mannheimia</taxon>
    </lineage>
</organism>
<sequence>MKKLIFLGLSIVALTGCSSSVSNSNQLVGDWRCTIDYDDFNIRTVDNLKFAANGNVLGQGTIHYPMQKPIFIYTVQNNGRWTLKNSRIVYRVLAESIQRNHNANVWAELQRDSELQQYEDSLFNTLSEKDSNKTIELTVTDFDNTEMDIKQEIKGHKTYKGQCVKK</sequence>
<reference evidence="2 3" key="1">
    <citation type="journal article" date="2014" name="Genome Announc.">
        <title>Genome Sequence of a Presumptive Mannheimia haemolytica Strain with an A1/A6-Cross-Reactive Serotype from a White-Tailed Deer (Odocoileus virginianus).</title>
        <authorList>
            <person name="Lawrence P.K."/>
            <person name="Bey R.F."/>
            <person name="Wiener B."/>
            <person name="Kittichotirat W."/>
            <person name="Bumgarner R.E."/>
        </authorList>
    </citation>
    <scope>NUCLEOTIDE SEQUENCE [LARGE SCALE GENOMIC DNA]</scope>
    <source>
        <strain evidence="2 3">PKL10</strain>
    </source>
</reference>
<name>A0A011NDU3_9PAST</name>
<evidence type="ECO:0000256" key="1">
    <source>
        <dbReference type="SAM" id="SignalP"/>
    </source>
</evidence>